<name>A0ABY9JRK5_9ACTN</name>
<gene>
    <name evidence="1" type="ORF">P8A20_38485</name>
</gene>
<keyword evidence="2" id="KW-1185">Reference proteome</keyword>
<evidence type="ECO:0000313" key="2">
    <source>
        <dbReference type="Proteomes" id="UP001224433"/>
    </source>
</evidence>
<proteinExistence type="predicted"/>
<keyword evidence="1" id="KW-0614">Plasmid</keyword>
<protein>
    <submittedName>
        <fullName evidence="1">Uncharacterized protein</fullName>
    </submittedName>
</protein>
<dbReference type="EMBL" id="CP120984">
    <property type="protein sequence ID" value="WLQ69399.1"/>
    <property type="molecule type" value="Genomic_DNA"/>
</dbReference>
<reference evidence="1 2" key="1">
    <citation type="submission" date="2023-03" db="EMBL/GenBank/DDBJ databases">
        <title>Isolation and description of six Streptomyces strains from soil environments, able to metabolize different microbial glucans.</title>
        <authorList>
            <person name="Widen T."/>
            <person name="Larsbrink J."/>
        </authorList>
    </citation>
    <scope>NUCLEOTIDE SEQUENCE [LARGE SCALE GENOMIC DNA]</scope>
    <source>
        <strain evidence="1 2">Alt3</strain>
        <plasmid evidence="1 2">unnamed1</plasmid>
    </source>
</reference>
<accession>A0ABY9JRK5</accession>
<geneLocation type="plasmid" evidence="1 2">
    <name>unnamed1</name>
</geneLocation>
<organism evidence="1 2">
    <name type="scientific">Streptomyces glycanivorans</name>
    <dbReference type="NCBI Taxonomy" id="3033808"/>
    <lineage>
        <taxon>Bacteria</taxon>
        <taxon>Bacillati</taxon>
        <taxon>Actinomycetota</taxon>
        <taxon>Actinomycetes</taxon>
        <taxon>Kitasatosporales</taxon>
        <taxon>Streptomycetaceae</taxon>
        <taxon>Streptomyces</taxon>
    </lineage>
</organism>
<evidence type="ECO:0000313" key="1">
    <source>
        <dbReference type="EMBL" id="WLQ69399.1"/>
    </source>
</evidence>
<dbReference type="RefSeq" id="WP_306105463.1">
    <property type="nucleotide sequence ID" value="NZ_CP120984.1"/>
</dbReference>
<dbReference type="Proteomes" id="UP001224433">
    <property type="component" value="Plasmid unnamed1"/>
</dbReference>
<sequence>MDRDEESLKRRIRRLRELEKNGRLRAVNGTLADVWREGSEPKTVRLRHSFVIRRPDVVEEPPAAQLLNPRGVALRFYLLALFEAQCRLAPGAQWTGGDRPFRGRRGWNAFIAVDVAYSSTTDTYARALERTQETKRIRQVKGALLTLEGLGEQALVEIPLKRGGKYRDHQAFRLMNETGRGAAALTPDYYTVPPVDKQMIEIPIDFLLQGWVQVLHPSEIFTWLSFRLLSAHFPARHRLSGNYLYAKKREHFHLLRDSWEDSCQTLVEFGLLRRMPTIAEATAARATQGIFGILFPQSGGLGGREDRYEPYRYQLTDKGLAADALETCMKELLIRLKRQGR</sequence>